<protein>
    <submittedName>
        <fullName evidence="4">3-deoxy-manno-octulosonate cytidylyltransferase</fullName>
    </submittedName>
</protein>
<dbReference type="PANTHER" id="PTHR42866">
    <property type="entry name" value="3-DEOXY-MANNO-OCTULOSONATE CYTIDYLYLTRANSFERASE"/>
    <property type="match status" value="1"/>
</dbReference>
<keyword evidence="3" id="KW-0448">Lipopolysaccharide biosynthesis</keyword>
<keyword evidence="5" id="KW-1185">Reference proteome</keyword>
<evidence type="ECO:0000313" key="4">
    <source>
        <dbReference type="EMBL" id="RST30375.1"/>
    </source>
</evidence>
<dbReference type="EMBL" id="RWJF01000001">
    <property type="protein sequence ID" value="RST30375.1"/>
    <property type="molecule type" value="Genomic_DNA"/>
</dbReference>
<evidence type="ECO:0000256" key="3">
    <source>
        <dbReference type="ARBA" id="ARBA00022985"/>
    </source>
</evidence>
<dbReference type="PANTHER" id="PTHR42866:SF2">
    <property type="entry name" value="3-DEOXY-MANNO-OCTULOSONATE CYTIDYLYLTRANSFERASE, MITOCHONDRIAL"/>
    <property type="match status" value="1"/>
</dbReference>
<dbReference type="OrthoDB" id="9815559at2"/>
<evidence type="ECO:0000313" key="5">
    <source>
        <dbReference type="Proteomes" id="UP000274661"/>
    </source>
</evidence>
<dbReference type="RefSeq" id="WP_126718207.1">
    <property type="nucleotide sequence ID" value="NZ_RWJF01000001.1"/>
</dbReference>
<dbReference type="GO" id="GO:0005829">
    <property type="term" value="C:cytosol"/>
    <property type="evidence" value="ECO:0007669"/>
    <property type="project" value="TreeGrafter"/>
</dbReference>
<dbReference type="Pfam" id="PF02348">
    <property type="entry name" value="CTP_transf_3"/>
    <property type="match status" value="1"/>
</dbReference>
<dbReference type="Proteomes" id="UP000274661">
    <property type="component" value="Unassembled WGS sequence"/>
</dbReference>
<dbReference type="GO" id="GO:0008690">
    <property type="term" value="F:3-deoxy-manno-octulosonate cytidylyltransferase activity"/>
    <property type="evidence" value="ECO:0007669"/>
    <property type="project" value="InterPro"/>
</dbReference>
<keyword evidence="1 4" id="KW-0808">Transferase</keyword>
<gene>
    <name evidence="4" type="ORF">HMF7854_05725</name>
</gene>
<dbReference type="GO" id="GO:0009103">
    <property type="term" value="P:lipopolysaccharide biosynthetic process"/>
    <property type="evidence" value="ECO:0007669"/>
    <property type="project" value="UniProtKB-KW"/>
</dbReference>
<sequence>MAVADAPSVAIVIPARFASTRFPGKPLTRFRGADGTARTLIEHSWRAASAFTGASTIVVATDDERIAREVESFGGSVVMTPADCRNGTERCAAALPAIPGDADIIVNLQGDAPLTPPDILSAVVARLGADPYLPVATPAIRCTPTVYRHLADDAAAGRVGGTTVVFNRHHDALYFSKRILPYVDPEQAREQTPDVYLHLGIYAYRRAALTAYVDAGPCQLEQQEGLEQLRFLDAGLRVGVALCEPPAWDVIEVNNPGDAPLVEAILRRRDAR</sequence>
<dbReference type="CDD" id="cd02517">
    <property type="entry name" value="CMP-KDO-Synthetase"/>
    <property type="match status" value="1"/>
</dbReference>
<dbReference type="NCBIfam" id="NF003950">
    <property type="entry name" value="PRK05450.1-3"/>
    <property type="match status" value="1"/>
</dbReference>
<evidence type="ECO:0000256" key="2">
    <source>
        <dbReference type="ARBA" id="ARBA00022695"/>
    </source>
</evidence>
<organism evidence="4 5">
    <name type="scientific">Sphingomonas ginkgonis</name>
    <dbReference type="NCBI Taxonomy" id="2315330"/>
    <lineage>
        <taxon>Bacteria</taxon>
        <taxon>Pseudomonadati</taxon>
        <taxon>Pseudomonadota</taxon>
        <taxon>Alphaproteobacteria</taxon>
        <taxon>Sphingomonadales</taxon>
        <taxon>Sphingomonadaceae</taxon>
        <taxon>Sphingomonas</taxon>
    </lineage>
</organism>
<reference evidence="4 5" key="1">
    <citation type="submission" date="2018-12" db="EMBL/GenBank/DDBJ databases">
        <title>Sphingomonas sp. HMF7854 Genome sequencing and assembly.</title>
        <authorList>
            <person name="Cha I."/>
            <person name="Kang H."/>
            <person name="Kim H."/>
            <person name="Kang J."/>
            <person name="Joh K."/>
        </authorList>
    </citation>
    <scope>NUCLEOTIDE SEQUENCE [LARGE SCALE GENOMIC DNA]</scope>
    <source>
        <strain evidence="4 5">HMF7854</strain>
    </source>
</reference>
<accession>A0A3R9WPN0</accession>
<comment type="caution">
    <text evidence="4">The sequence shown here is derived from an EMBL/GenBank/DDBJ whole genome shotgun (WGS) entry which is preliminary data.</text>
</comment>
<name>A0A3R9WPN0_9SPHN</name>
<dbReference type="InterPro" id="IPR004528">
    <property type="entry name" value="KdsB"/>
</dbReference>
<dbReference type="InterPro" id="IPR003329">
    <property type="entry name" value="Cytidylyl_trans"/>
</dbReference>
<dbReference type="NCBIfam" id="NF003952">
    <property type="entry name" value="PRK05450.1-5"/>
    <property type="match status" value="1"/>
</dbReference>
<dbReference type="SUPFAM" id="SSF53448">
    <property type="entry name" value="Nucleotide-diphospho-sugar transferases"/>
    <property type="match status" value="1"/>
</dbReference>
<dbReference type="Gene3D" id="3.90.550.10">
    <property type="entry name" value="Spore Coat Polysaccharide Biosynthesis Protein SpsA, Chain A"/>
    <property type="match status" value="1"/>
</dbReference>
<evidence type="ECO:0000256" key="1">
    <source>
        <dbReference type="ARBA" id="ARBA00022679"/>
    </source>
</evidence>
<dbReference type="AlphaFoldDB" id="A0A3R9WPN0"/>
<proteinExistence type="predicted"/>
<dbReference type="InterPro" id="IPR029044">
    <property type="entry name" value="Nucleotide-diphossugar_trans"/>
</dbReference>
<keyword evidence="2 4" id="KW-0548">Nucleotidyltransferase</keyword>